<dbReference type="EMBL" id="CP000493">
    <property type="protein sequence ID" value="ABM81316.1"/>
    <property type="molecule type" value="Genomic_DNA"/>
</dbReference>
<accession>A2BMV5</accession>
<dbReference type="Pfam" id="PF01637">
    <property type="entry name" value="ATPase_2"/>
    <property type="match status" value="1"/>
</dbReference>
<name>A2BMV5_HYPBU</name>
<dbReference type="InterPro" id="IPR027417">
    <property type="entry name" value="P-loop_NTPase"/>
</dbReference>
<gene>
    <name evidence="2" type="ordered locus">Hbut_1494</name>
</gene>
<evidence type="ECO:0000313" key="2">
    <source>
        <dbReference type="EMBL" id="ABM81316.1"/>
    </source>
</evidence>
<sequence>MQAGMLGRSAELRELLSLAAGGGVYYVYGPRGVGVSSLLRWFISSLAHVSGYAVAYVDGFEGEREDLAVSGTPLLVARFRAAVSPNVPVGRGMVLALPVVVGGFPAQGLRIVVVVDHVDRVLGGESLRGFAEGLAGLAERLVARGAVSVAFFLAGRALGARMLRGVAEPVLVEGIDATSYAELARRLGAPQGFNAHGFWELTQGNPGELVLLAHRYLWNVEFWRGAIAARLRRVARLLEARGLQEELARAVEEGPDAASPRLLELLEAHDVVYSGEAKPLQDRKVCAAGYCWQLPVYREVLGELLGVGRR</sequence>
<proteinExistence type="predicted"/>
<evidence type="ECO:0000313" key="3">
    <source>
        <dbReference type="Proteomes" id="UP000002593"/>
    </source>
</evidence>
<dbReference type="SUPFAM" id="SSF52540">
    <property type="entry name" value="P-loop containing nucleoside triphosphate hydrolases"/>
    <property type="match status" value="1"/>
</dbReference>
<protein>
    <recommendedName>
        <fullName evidence="1">ATPase domain-containing protein</fullName>
    </recommendedName>
</protein>
<dbReference type="AlphaFoldDB" id="A2BMV5"/>
<dbReference type="KEGG" id="hbu:Hbut_1494"/>
<dbReference type="GeneID" id="4782690"/>
<dbReference type="eggNOG" id="arCOG03409">
    <property type="taxonomic scope" value="Archaea"/>
</dbReference>
<dbReference type="GO" id="GO:0005524">
    <property type="term" value="F:ATP binding"/>
    <property type="evidence" value="ECO:0007669"/>
    <property type="project" value="InterPro"/>
</dbReference>
<dbReference type="Proteomes" id="UP000002593">
    <property type="component" value="Chromosome"/>
</dbReference>
<dbReference type="RefSeq" id="WP_011822634.1">
    <property type="nucleotide sequence ID" value="NC_008818.1"/>
</dbReference>
<feature type="domain" description="ATPase" evidence="1">
    <location>
        <begin position="8"/>
        <end position="211"/>
    </location>
</feature>
<evidence type="ECO:0000259" key="1">
    <source>
        <dbReference type="Pfam" id="PF01637"/>
    </source>
</evidence>
<reference evidence="2 3" key="1">
    <citation type="journal article" date="2007" name="Archaea">
        <title>The genome of Hyperthermus butylicus: a sulfur-reducing, peptide fermenting, neutrophilic Crenarchaeote growing up to 108 degrees C.</title>
        <authorList>
            <person name="Brugger K."/>
            <person name="Chen L."/>
            <person name="Stark M."/>
            <person name="Zibat A."/>
            <person name="Redder P."/>
            <person name="Ruepp A."/>
            <person name="Awayez M."/>
            <person name="She Q."/>
            <person name="Garrett R.A."/>
            <person name="Klenk H.P."/>
        </authorList>
    </citation>
    <scope>NUCLEOTIDE SEQUENCE [LARGE SCALE GENOMIC DNA]</scope>
    <source>
        <strain evidence="3">DSM 5456 / JCM 9403 / PLM1-5</strain>
    </source>
</reference>
<keyword evidence="3" id="KW-1185">Reference proteome</keyword>
<dbReference type="STRING" id="415426.Hbut_1494"/>
<organism evidence="2 3">
    <name type="scientific">Hyperthermus butylicus (strain DSM 5456 / JCM 9403 / PLM1-5)</name>
    <dbReference type="NCBI Taxonomy" id="415426"/>
    <lineage>
        <taxon>Archaea</taxon>
        <taxon>Thermoproteota</taxon>
        <taxon>Thermoprotei</taxon>
        <taxon>Desulfurococcales</taxon>
        <taxon>Pyrodictiaceae</taxon>
        <taxon>Hyperthermus</taxon>
    </lineage>
</organism>
<dbReference type="HOGENOM" id="CLU_070505_0_0_2"/>
<dbReference type="InterPro" id="IPR011579">
    <property type="entry name" value="ATPase_dom"/>
</dbReference>
<dbReference type="EnsemblBacteria" id="ABM81316">
    <property type="protein sequence ID" value="ABM81316"/>
    <property type="gene ID" value="Hbut_1494"/>
</dbReference>